<dbReference type="EMBL" id="JACHMB010000001">
    <property type="protein sequence ID" value="MBB5785362.1"/>
    <property type="molecule type" value="Genomic_DNA"/>
</dbReference>
<sequence>MFARFTEGARRAVVKAGMLALDAGRPALDADVLLLGVAEVRPFSLAAFTASAADVRARVDMGDARALLATLGIDLDAVHRRTRVGLDAPGLWSLRRSRVRPLRVTLYGPLGEIPLAMHSRKAIEVAMWRRSGPVEGEDLLWGLLADHANGAAAILRDAGVDLAALIREARLSARRAA</sequence>
<gene>
    <name evidence="1" type="ORF">HD596_012118</name>
</gene>
<evidence type="ECO:0000313" key="1">
    <source>
        <dbReference type="EMBL" id="MBB5785362.1"/>
    </source>
</evidence>
<accession>A0A7W9GKH2</accession>
<comment type="caution">
    <text evidence="1">The sequence shown here is derived from an EMBL/GenBank/DDBJ whole genome shotgun (WGS) entry which is preliminary data.</text>
</comment>
<protein>
    <submittedName>
        <fullName evidence="1">Uncharacterized protein</fullName>
    </submittedName>
</protein>
<keyword evidence="2" id="KW-1185">Reference proteome</keyword>
<evidence type="ECO:0000313" key="2">
    <source>
        <dbReference type="Proteomes" id="UP000579153"/>
    </source>
</evidence>
<reference evidence="1 2" key="1">
    <citation type="submission" date="2020-08" db="EMBL/GenBank/DDBJ databases">
        <title>Sequencing the genomes of 1000 actinobacteria strains.</title>
        <authorList>
            <person name="Klenk H.-P."/>
        </authorList>
    </citation>
    <scope>NUCLEOTIDE SEQUENCE [LARGE SCALE GENOMIC DNA]</scope>
    <source>
        <strain evidence="1 2">DSM 45507</strain>
    </source>
</reference>
<dbReference type="Gene3D" id="1.10.1780.10">
    <property type="entry name" value="Clp, N-terminal domain"/>
    <property type="match status" value="1"/>
</dbReference>
<dbReference type="Proteomes" id="UP000579153">
    <property type="component" value="Unassembled WGS sequence"/>
</dbReference>
<dbReference type="InterPro" id="IPR036628">
    <property type="entry name" value="Clp_N_dom_sf"/>
</dbReference>
<name>A0A7W9GKH2_9ACTN</name>
<dbReference type="RefSeq" id="WP_185078146.1">
    <property type="nucleotide sequence ID" value="NZ_JACHMB010000001.1"/>
</dbReference>
<dbReference type="AlphaFoldDB" id="A0A7W9GKH2"/>
<organism evidence="1 2">
    <name type="scientific">Nonomuraea jabiensis</name>
    <dbReference type="NCBI Taxonomy" id="882448"/>
    <lineage>
        <taxon>Bacteria</taxon>
        <taxon>Bacillati</taxon>
        <taxon>Actinomycetota</taxon>
        <taxon>Actinomycetes</taxon>
        <taxon>Streptosporangiales</taxon>
        <taxon>Streptosporangiaceae</taxon>
        <taxon>Nonomuraea</taxon>
    </lineage>
</organism>
<proteinExistence type="predicted"/>